<sequence>MPGDTNIVVSGLFWRGAPHKVLEMARRRGSQAQLQIPFISEAAMGIDEALGQKKRARSKLENLYAAAPDHKDVAIRLGLKTTSGQGAMR</sequence>
<dbReference type="AlphaFoldDB" id="X0W5V8"/>
<accession>X0W5V8</accession>
<organism evidence="1">
    <name type="scientific">marine sediment metagenome</name>
    <dbReference type="NCBI Taxonomy" id="412755"/>
    <lineage>
        <taxon>unclassified sequences</taxon>
        <taxon>metagenomes</taxon>
        <taxon>ecological metagenomes</taxon>
    </lineage>
</organism>
<evidence type="ECO:0000313" key="1">
    <source>
        <dbReference type="EMBL" id="GAG08066.1"/>
    </source>
</evidence>
<dbReference type="EMBL" id="BARS01023139">
    <property type="protein sequence ID" value="GAG08066.1"/>
    <property type="molecule type" value="Genomic_DNA"/>
</dbReference>
<comment type="caution">
    <text evidence="1">The sequence shown here is derived from an EMBL/GenBank/DDBJ whole genome shotgun (WGS) entry which is preliminary data.</text>
</comment>
<name>X0W5V8_9ZZZZ</name>
<gene>
    <name evidence="1" type="ORF">S01H1_36878</name>
</gene>
<protein>
    <submittedName>
        <fullName evidence="1">Uncharacterized protein</fullName>
    </submittedName>
</protein>
<reference evidence="1" key="1">
    <citation type="journal article" date="2014" name="Front. Microbiol.">
        <title>High frequency of phylogenetically diverse reductive dehalogenase-homologous genes in deep subseafloor sedimentary metagenomes.</title>
        <authorList>
            <person name="Kawai M."/>
            <person name="Futagami T."/>
            <person name="Toyoda A."/>
            <person name="Takaki Y."/>
            <person name="Nishi S."/>
            <person name="Hori S."/>
            <person name="Arai W."/>
            <person name="Tsubouchi T."/>
            <person name="Morono Y."/>
            <person name="Uchiyama I."/>
            <person name="Ito T."/>
            <person name="Fujiyama A."/>
            <person name="Inagaki F."/>
            <person name="Takami H."/>
        </authorList>
    </citation>
    <scope>NUCLEOTIDE SEQUENCE</scope>
    <source>
        <strain evidence="1">Expedition CK06-06</strain>
    </source>
</reference>
<proteinExistence type="predicted"/>